<organism evidence="1 2">
    <name type="scientific">Persea americana</name>
    <name type="common">Avocado</name>
    <dbReference type="NCBI Taxonomy" id="3435"/>
    <lineage>
        <taxon>Eukaryota</taxon>
        <taxon>Viridiplantae</taxon>
        <taxon>Streptophyta</taxon>
        <taxon>Embryophyta</taxon>
        <taxon>Tracheophyta</taxon>
        <taxon>Spermatophyta</taxon>
        <taxon>Magnoliopsida</taxon>
        <taxon>Magnoliidae</taxon>
        <taxon>Laurales</taxon>
        <taxon>Lauraceae</taxon>
        <taxon>Persea</taxon>
    </lineage>
</organism>
<proteinExistence type="predicted"/>
<dbReference type="Proteomes" id="UP001234297">
    <property type="component" value="Chromosome 10"/>
</dbReference>
<evidence type="ECO:0000313" key="1">
    <source>
        <dbReference type="EMBL" id="KAJ8621797.1"/>
    </source>
</evidence>
<accession>A0ACC2KM00</accession>
<dbReference type="EMBL" id="CM056818">
    <property type="protein sequence ID" value="KAJ8621797.1"/>
    <property type="molecule type" value="Genomic_DNA"/>
</dbReference>
<protein>
    <submittedName>
        <fullName evidence="1">Uncharacterized protein</fullName>
    </submittedName>
</protein>
<reference evidence="1 2" key="1">
    <citation type="journal article" date="2022" name="Hortic Res">
        <title>A haplotype resolved chromosomal level avocado genome allows analysis of novel avocado genes.</title>
        <authorList>
            <person name="Nath O."/>
            <person name="Fletcher S.J."/>
            <person name="Hayward A."/>
            <person name="Shaw L.M."/>
            <person name="Masouleh A.K."/>
            <person name="Furtado A."/>
            <person name="Henry R.J."/>
            <person name="Mitter N."/>
        </authorList>
    </citation>
    <scope>NUCLEOTIDE SEQUENCE [LARGE SCALE GENOMIC DNA]</scope>
    <source>
        <strain evidence="2">cv. Hass</strain>
    </source>
</reference>
<sequence length="71" mass="7746">MPKEKGEKDDTAKLIFLNHNGNELGISGFPNLIELNSDLFELNYSELNAQNSESDDVSSNVSGRNMVLAGC</sequence>
<gene>
    <name evidence="1" type="ORF">MRB53_030326</name>
</gene>
<comment type="caution">
    <text evidence="1">The sequence shown here is derived from an EMBL/GenBank/DDBJ whole genome shotgun (WGS) entry which is preliminary data.</text>
</comment>
<keyword evidence="2" id="KW-1185">Reference proteome</keyword>
<name>A0ACC2KM00_PERAE</name>
<evidence type="ECO:0000313" key="2">
    <source>
        <dbReference type="Proteomes" id="UP001234297"/>
    </source>
</evidence>